<evidence type="ECO:0000313" key="2">
    <source>
        <dbReference type="Proteomes" id="UP001162480"/>
    </source>
</evidence>
<sequence>MTSVSLSALLEDYRQQTTRRLEDTRRTEEEEFTTILELHFIYHAERPERKADLMRNECNERGLDSAVMDKRGLVESKADFVFVRN</sequence>
<reference evidence="1" key="1">
    <citation type="submission" date="2023-08" db="EMBL/GenBank/DDBJ databases">
        <authorList>
            <person name="Alioto T."/>
            <person name="Alioto T."/>
            <person name="Gomez Garrido J."/>
        </authorList>
    </citation>
    <scope>NUCLEOTIDE SEQUENCE</scope>
</reference>
<name>A0AA36F147_OCTVU</name>
<evidence type="ECO:0000313" key="1">
    <source>
        <dbReference type="EMBL" id="CAI9719033.1"/>
    </source>
</evidence>
<dbReference type="AlphaFoldDB" id="A0AA36F147"/>
<organism evidence="1 2">
    <name type="scientific">Octopus vulgaris</name>
    <name type="common">Common octopus</name>
    <dbReference type="NCBI Taxonomy" id="6645"/>
    <lineage>
        <taxon>Eukaryota</taxon>
        <taxon>Metazoa</taxon>
        <taxon>Spiralia</taxon>
        <taxon>Lophotrochozoa</taxon>
        <taxon>Mollusca</taxon>
        <taxon>Cephalopoda</taxon>
        <taxon>Coleoidea</taxon>
        <taxon>Octopodiformes</taxon>
        <taxon>Octopoda</taxon>
        <taxon>Incirrata</taxon>
        <taxon>Octopodidae</taxon>
        <taxon>Octopus</taxon>
    </lineage>
</organism>
<protein>
    <submittedName>
        <fullName evidence="1">Uncharacterized protein</fullName>
    </submittedName>
</protein>
<dbReference type="Proteomes" id="UP001162480">
    <property type="component" value="Chromosome 3"/>
</dbReference>
<proteinExistence type="predicted"/>
<dbReference type="EMBL" id="OX597816">
    <property type="protein sequence ID" value="CAI9719033.1"/>
    <property type="molecule type" value="Genomic_DNA"/>
</dbReference>
<keyword evidence="2" id="KW-1185">Reference proteome</keyword>
<accession>A0AA36F147</accession>
<gene>
    <name evidence="1" type="ORF">OCTVUL_1B027579</name>
</gene>